<evidence type="ECO:0000313" key="3">
    <source>
        <dbReference type="Proteomes" id="UP001205843"/>
    </source>
</evidence>
<reference evidence="2" key="1">
    <citation type="submission" date="2022-03" db="EMBL/GenBank/DDBJ databases">
        <title>Genomic Encyclopedia of Type Strains, Phase III (KMG-III): the genomes of soil and plant-associated and newly described type strains.</title>
        <authorList>
            <person name="Whitman W."/>
        </authorList>
    </citation>
    <scope>NUCLEOTIDE SEQUENCE</scope>
    <source>
        <strain evidence="2">ANL 6-2</strain>
    </source>
</reference>
<dbReference type="AlphaFoldDB" id="A0AAE3G624"/>
<protein>
    <submittedName>
        <fullName evidence="2">Uncharacterized protein</fullName>
    </submittedName>
</protein>
<dbReference type="EMBL" id="JALJXV010000008">
    <property type="protein sequence ID" value="MCP1676082.1"/>
    <property type="molecule type" value="Genomic_DNA"/>
</dbReference>
<dbReference type="RefSeq" id="WP_253480776.1">
    <property type="nucleotide sequence ID" value="NZ_JALJXV010000008.1"/>
</dbReference>
<proteinExistence type="predicted"/>
<keyword evidence="1" id="KW-0472">Membrane</keyword>
<keyword evidence="3" id="KW-1185">Reference proteome</keyword>
<keyword evidence="1" id="KW-0812">Transmembrane</keyword>
<feature type="transmembrane region" description="Helical" evidence="1">
    <location>
        <begin position="7"/>
        <end position="27"/>
    </location>
</feature>
<gene>
    <name evidence="2" type="ORF">J2T57_003241</name>
</gene>
<comment type="caution">
    <text evidence="2">The sequence shown here is derived from an EMBL/GenBank/DDBJ whole genome shotgun (WGS) entry which is preliminary data.</text>
</comment>
<dbReference type="Proteomes" id="UP001205843">
    <property type="component" value="Unassembled WGS sequence"/>
</dbReference>
<keyword evidence="1" id="KW-1133">Transmembrane helix</keyword>
<feature type="transmembrane region" description="Helical" evidence="1">
    <location>
        <begin position="33"/>
        <end position="51"/>
    </location>
</feature>
<accession>A0AAE3G624</accession>
<sequence length="64" mass="6718">MGHRRNISVMLGIGVVFMPTWFGITTIESGLQAGIHAGAGAALGLIVYEVITRMGSAGEDDSRK</sequence>
<evidence type="ECO:0000313" key="2">
    <source>
        <dbReference type="EMBL" id="MCP1676082.1"/>
    </source>
</evidence>
<organism evidence="2 3">
    <name type="scientific">Natronocella acetinitrilica</name>
    <dbReference type="NCBI Taxonomy" id="414046"/>
    <lineage>
        <taxon>Bacteria</taxon>
        <taxon>Pseudomonadati</taxon>
        <taxon>Pseudomonadota</taxon>
        <taxon>Gammaproteobacteria</taxon>
        <taxon>Chromatiales</taxon>
        <taxon>Ectothiorhodospiraceae</taxon>
        <taxon>Natronocella</taxon>
    </lineage>
</organism>
<name>A0AAE3G624_9GAMM</name>
<evidence type="ECO:0000256" key="1">
    <source>
        <dbReference type="SAM" id="Phobius"/>
    </source>
</evidence>